<evidence type="ECO:0000256" key="5">
    <source>
        <dbReference type="SAM" id="Coils"/>
    </source>
</evidence>
<keyword evidence="2 4" id="KW-0694">RNA-binding</keyword>
<feature type="compositionally biased region" description="Low complexity" evidence="6">
    <location>
        <begin position="360"/>
        <end position="373"/>
    </location>
</feature>
<accession>A0A8X6LVI5</accession>
<organism evidence="9 10">
    <name type="scientific">Trichonephila clavata</name>
    <name type="common">Joro spider</name>
    <name type="synonym">Nephila clavata</name>
    <dbReference type="NCBI Taxonomy" id="2740835"/>
    <lineage>
        <taxon>Eukaryota</taxon>
        <taxon>Metazoa</taxon>
        <taxon>Ecdysozoa</taxon>
        <taxon>Arthropoda</taxon>
        <taxon>Chelicerata</taxon>
        <taxon>Arachnida</taxon>
        <taxon>Araneae</taxon>
        <taxon>Araneomorphae</taxon>
        <taxon>Entelegynae</taxon>
        <taxon>Araneoidea</taxon>
        <taxon>Nephilidae</taxon>
        <taxon>Trichonephila</taxon>
    </lineage>
</organism>
<dbReference type="AlphaFoldDB" id="A0A8X6LVI5"/>
<dbReference type="InterPro" id="IPR035979">
    <property type="entry name" value="RBD_domain_sf"/>
</dbReference>
<proteinExistence type="predicted"/>
<evidence type="ECO:0000256" key="4">
    <source>
        <dbReference type="PROSITE-ProRule" id="PRU00176"/>
    </source>
</evidence>
<feature type="compositionally biased region" description="Acidic residues" evidence="6">
    <location>
        <begin position="143"/>
        <end position="156"/>
    </location>
</feature>
<comment type="caution">
    <text evidence="9">The sequence shown here is derived from an EMBL/GenBank/DDBJ whole genome shotgun (WGS) entry which is preliminary data.</text>
</comment>
<feature type="compositionally biased region" description="Low complexity" evidence="6">
    <location>
        <begin position="460"/>
        <end position="469"/>
    </location>
</feature>
<feature type="region of interest" description="Disordered" evidence="6">
    <location>
        <begin position="350"/>
        <end position="469"/>
    </location>
</feature>
<dbReference type="Pfam" id="PF00076">
    <property type="entry name" value="RRM_1"/>
    <property type="match status" value="1"/>
</dbReference>
<dbReference type="CDD" id="cd12417">
    <property type="entry name" value="RRM_SAFB_like"/>
    <property type="match status" value="1"/>
</dbReference>
<feature type="region of interest" description="Disordered" evidence="6">
    <location>
        <begin position="1"/>
        <end position="33"/>
    </location>
</feature>
<keyword evidence="5" id="KW-0175">Coiled coil</keyword>
<feature type="compositionally biased region" description="Basic and acidic residues" evidence="6">
    <location>
        <begin position="391"/>
        <end position="422"/>
    </location>
</feature>
<protein>
    <submittedName>
        <fullName evidence="9">Scaffold attachment factor B1</fullName>
    </submittedName>
</protein>
<keyword evidence="10" id="KW-1185">Reference proteome</keyword>
<dbReference type="GO" id="GO:0006357">
    <property type="term" value="P:regulation of transcription by RNA polymerase II"/>
    <property type="evidence" value="ECO:0007669"/>
    <property type="project" value="TreeGrafter"/>
</dbReference>
<sequence length="734" mass="85500">MAAASVEESENSPGNISPDKEDDSKIPKNDNEVKVKLTDLKVADLRLELEKRDLDKNGVKSVLIERLKTALLEEGQDLEEFTFKITNENASNKNVVKKEKLSEANGELESTDEDAEQKSEEFKDTDSTFEDKASNEVTLQISIDEEEAQLNEDENLELSKGSDNEADKIDEEINQTIDDSTEKENTSNKSEELPSSEATSNRASKAIIEENKDKKNLKIPQLKTEAASSVSPKVLKVIGKNDKIKSANVLAKSLWVTGLPNTTRAADLKVLFSKEGRVLSVKIVKSTKQTPGKCYGFVTMATSKDATKAIQNLHRIELNGRVISVERTQSEPNALLKKTESKVITLATKKAATKKEVVKTAESVKSSSASEAKVSAKTENKSVETKSSTETPKENKGKTTEKSKSKEKDPKSKEYKERDNRRPPVRRPPPAYRSKPYSFNDRSRHGTFRRPFGSKPFINRSGFSSSSFRPRSDLTLYEKIREERIRRERYRERERREADRRRAIEISRQKYIERKQREEAYRLEREKEKLRIERELLERERAEIIKLEREKQRLERERLEREREELRWQAELRRGTKRPFSRVSREVNTYWEESRKKTPRYEDRSSFHSEKVRMEPPSSSKYEYVSRERTSLSRHEFDRHPERFSSPKAIHAPTRSDFGDRDSRREVTIRSREEHPVFERNEFRDRDSRRSFPPRERHASRRESPREEWKHDRRVHERIVSPSTSSGQRRMAYY</sequence>
<evidence type="ECO:0000256" key="6">
    <source>
        <dbReference type="SAM" id="MobiDB-lite"/>
    </source>
</evidence>
<dbReference type="SUPFAM" id="SSF68906">
    <property type="entry name" value="SAP domain"/>
    <property type="match status" value="1"/>
</dbReference>
<feature type="domain" description="SAP" evidence="8">
    <location>
        <begin position="37"/>
        <end position="71"/>
    </location>
</feature>
<dbReference type="GO" id="GO:0005634">
    <property type="term" value="C:nucleus"/>
    <property type="evidence" value="ECO:0007669"/>
    <property type="project" value="UniProtKB-SubCell"/>
</dbReference>
<dbReference type="SMART" id="SM00360">
    <property type="entry name" value="RRM"/>
    <property type="match status" value="1"/>
</dbReference>
<evidence type="ECO:0000313" key="10">
    <source>
        <dbReference type="Proteomes" id="UP000887116"/>
    </source>
</evidence>
<dbReference type="InterPro" id="IPR000504">
    <property type="entry name" value="RRM_dom"/>
</dbReference>
<dbReference type="PANTHER" id="PTHR15683:SF8">
    <property type="entry name" value="SCAFFOLD ATTACHMENT FACTOR B, ISOFORM B"/>
    <property type="match status" value="1"/>
</dbReference>
<dbReference type="SUPFAM" id="SSF54928">
    <property type="entry name" value="RNA-binding domain, RBD"/>
    <property type="match status" value="1"/>
</dbReference>
<evidence type="ECO:0000256" key="1">
    <source>
        <dbReference type="ARBA" id="ARBA00004123"/>
    </source>
</evidence>
<evidence type="ECO:0000256" key="3">
    <source>
        <dbReference type="ARBA" id="ARBA00023242"/>
    </source>
</evidence>
<dbReference type="InterPro" id="IPR051738">
    <property type="entry name" value="SAF_Modulators"/>
</dbReference>
<evidence type="ECO:0000259" key="8">
    <source>
        <dbReference type="PROSITE" id="PS50800"/>
    </source>
</evidence>
<dbReference type="SMART" id="SM00513">
    <property type="entry name" value="SAP"/>
    <property type="match status" value="1"/>
</dbReference>
<dbReference type="GO" id="GO:0003723">
    <property type="term" value="F:RNA binding"/>
    <property type="evidence" value="ECO:0007669"/>
    <property type="project" value="UniProtKB-UniRule"/>
</dbReference>
<gene>
    <name evidence="9" type="primary">Safb</name>
    <name evidence="9" type="ORF">TNCT_411</name>
</gene>
<dbReference type="PANTHER" id="PTHR15683">
    <property type="entry name" value="SCAFFOLD ATTACHMENT FACTOR B-RELATED"/>
    <property type="match status" value="1"/>
</dbReference>
<feature type="compositionally biased region" description="Basic and acidic residues" evidence="6">
    <location>
        <begin position="180"/>
        <end position="192"/>
    </location>
</feature>
<dbReference type="OrthoDB" id="6159259at2759"/>
<feature type="compositionally biased region" description="Basic and acidic residues" evidence="6">
    <location>
        <begin position="18"/>
        <end position="33"/>
    </location>
</feature>
<dbReference type="InterPro" id="IPR012677">
    <property type="entry name" value="Nucleotide-bd_a/b_plait_sf"/>
</dbReference>
<feature type="compositionally biased region" description="Basic and acidic residues" evidence="6">
    <location>
        <begin position="592"/>
        <end position="614"/>
    </location>
</feature>
<feature type="coiled-coil region" evidence="5">
    <location>
        <begin position="513"/>
        <end position="571"/>
    </location>
</feature>
<evidence type="ECO:0000259" key="7">
    <source>
        <dbReference type="PROSITE" id="PS50102"/>
    </source>
</evidence>
<dbReference type="GO" id="GO:0050684">
    <property type="term" value="P:regulation of mRNA processing"/>
    <property type="evidence" value="ECO:0007669"/>
    <property type="project" value="TreeGrafter"/>
</dbReference>
<dbReference type="GO" id="GO:0043565">
    <property type="term" value="F:sequence-specific DNA binding"/>
    <property type="evidence" value="ECO:0007669"/>
    <property type="project" value="TreeGrafter"/>
</dbReference>
<feature type="domain" description="RRM" evidence="7">
    <location>
        <begin position="252"/>
        <end position="330"/>
    </location>
</feature>
<dbReference type="Pfam" id="PF02037">
    <property type="entry name" value="SAP"/>
    <property type="match status" value="1"/>
</dbReference>
<dbReference type="EMBL" id="BMAO01038046">
    <property type="protein sequence ID" value="GFR22192.1"/>
    <property type="molecule type" value="Genomic_DNA"/>
</dbReference>
<keyword evidence="3" id="KW-0539">Nucleus</keyword>
<feature type="region of interest" description="Disordered" evidence="6">
    <location>
        <begin position="586"/>
        <end position="734"/>
    </location>
</feature>
<feature type="compositionally biased region" description="Basic and acidic residues" evidence="6">
    <location>
        <begin position="116"/>
        <end position="134"/>
    </location>
</feature>
<dbReference type="PROSITE" id="PS50102">
    <property type="entry name" value="RRM"/>
    <property type="match status" value="1"/>
</dbReference>
<feature type="region of interest" description="Disordered" evidence="6">
    <location>
        <begin position="92"/>
        <end position="211"/>
    </location>
</feature>
<feature type="compositionally biased region" description="Basic and acidic residues" evidence="6">
    <location>
        <begin position="657"/>
        <end position="719"/>
    </location>
</feature>
<dbReference type="InterPro" id="IPR036361">
    <property type="entry name" value="SAP_dom_sf"/>
</dbReference>
<comment type="subcellular location">
    <subcellularLocation>
        <location evidence="1">Nucleus</location>
    </subcellularLocation>
</comment>
<feature type="compositionally biased region" description="Basic and acidic residues" evidence="6">
    <location>
        <begin position="624"/>
        <end position="645"/>
    </location>
</feature>
<name>A0A8X6LVI5_TRICU</name>
<evidence type="ECO:0000313" key="9">
    <source>
        <dbReference type="EMBL" id="GFR22192.1"/>
    </source>
</evidence>
<reference evidence="9" key="1">
    <citation type="submission" date="2020-07" db="EMBL/GenBank/DDBJ databases">
        <title>Multicomponent nature underlies the extraordinary mechanical properties of spider dragline silk.</title>
        <authorList>
            <person name="Kono N."/>
            <person name="Nakamura H."/>
            <person name="Mori M."/>
            <person name="Yoshida Y."/>
            <person name="Ohtoshi R."/>
            <person name="Malay A.D."/>
            <person name="Moran D.A.P."/>
            <person name="Tomita M."/>
            <person name="Numata K."/>
            <person name="Arakawa K."/>
        </authorList>
    </citation>
    <scope>NUCLEOTIDE SEQUENCE</scope>
</reference>
<feature type="compositionally biased region" description="Basic and acidic residues" evidence="6">
    <location>
        <begin position="374"/>
        <end position="384"/>
    </location>
</feature>
<dbReference type="PROSITE" id="PS50800">
    <property type="entry name" value="SAP"/>
    <property type="match status" value="1"/>
</dbReference>
<dbReference type="Gene3D" id="1.10.720.30">
    <property type="entry name" value="SAP domain"/>
    <property type="match status" value="1"/>
</dbReference>
<dbReference type="InterPro" id="IPR003034">
    <property type="entry name" value="SAP_dom"/>
</dbReference>
<dbReference type="Proteomes" id="UP000887116">
    <property type="component" value="Unassembled WGS sequence"/>
</dbReference>
<dbReference type="Gene3D" id="3.30.70.330">
    <property type="match status" value="1"/>
</dbReference>
<evidence type="ECO:0000256" key="2">
    <source>
        <dbReference type="ARBA" id="ARBA00022884"/>
    </source>
</evidence>